<feature type="domain" description="Globin" evidence="5">
    <location>
        <begin position="37"/>
        <end position="187"/>
    </location>
</feature>
<evidence type="ECO:0000313" key="6">
    <source>
        <dbReference type="Proteomes" id="UP000887581"/>
    </source>
</evidence>
<organism evidence="6 7">
    <name type="scientific">Setaria digitata</name>
    <dbReference type="NCBI Taxonomy" id="48799"/>
    <lineage>
        <taxon>Eukaryota</taxon>
        <taxon>Metazoa</taxon>
        <taxon>Ecdysozoa</taxon>
        <taxon>Nematoda</taxon>
        <taxon>Chromadorea</taxon>
        <taxon>Rhabditida</taxon>
        <taxon>Spirurina</taxon>
        <taxon>Spiruromorpha</taxon>
        <taxon>Filarioidea</taxon>
        <taxon>Setariidae</taxon>
        <taxon>Setaria</taxon>
    </lineage>
</organism>
<evidence type="ECO:0000256" key="2">
    <source>
        <dbReference type="ARBA" id="ARBA00022723"/>
    </source>
</evidence>
<dbReference type="GO" id="GO:0005344">
    <property type="term" value="F:oxygen carrier activity"/>
    <property type="evidence" value="ECO:0007669"/>
    <property type="project" value="UniProtKB-KW"/>
</dbReference>
<keyword evidence="6" id="KW-1185">Reference proteome</keyword>
<evidence type="ECO:0000256" key="4">
    <source>
        <dbReference type="RuleBase" id="RU000356"/>
    </source>
</evidence>
<dbReference type="Proteomes" id="UP000887581">
    <property type="component" value="Unplaced"/>
</dbReference>
<dbReference type="GO" id="GO:0046872">
    <property type="term" value="F:metal ion binding"/>
    <property type="evidence" value="ECO:0007669"/>
    <property type="project" value="UniProtKB-KW"/>
</dbReference>
<dbReference type="InterPro" id="IPR050532">
    <property type="entry name" value="Globin-like_OT"/>
</dbReference>
<dbReference type="PROSITE" id="PS01033">
    <property type="entry name" value="GLOBIN"/>
    <property type="match status" value="1"/>
</dbReference>
<sequence>MKCLCFGRNNAPVDISEQYNKSNTKTNANEFNDSRIPLTRKQKFVLIKNWKGIERDVTTAGIEMFLKMLAEHPEYYEFFKFRNIANSTKESQVNDEQLSAHGAAVMKFIGKAISQIEDADVFFTLLENNGKQHAHRGAFKPEMFWEMEDPFLYSVKLILGERYTDNMDAIYKTVIQLILQRMEEACRTETMRTRNQNIEGSGSDVAVGDSPIEMILYKWIFGYNVHFSVLGHCLYKVSLFRQRTYGKKGT</sequence>
<dbReference type="GO" id="GO:0019825">
    <property type="term" value="F:oxygen binding"/>
    <property type="evidence" value="ECO:0007669"/>
    <property type="project" value="InterPro"/>
</dbReference>
<dbReference type="PANTHER" id="PTHR46458:SF5">
    <property type="entry name" value="GLOBIN FAMILY PROFILE DOMAIN-CONTAINING PROTEIN"/>
    <property type="match status" value="1"/>
</dbReference>
<evidence type="ECO:0000256" key="3">
    <source>
        <dbReference type="ARBA" id="ARBA00023004"/>
    </source>
</evidence>
<keyword evidence="1 4" id="KW-0349">Heme</keyword>
<evidence type="ECO:0000313" key="7">
    <source>
        <dbReference type="WBParaSite" id="sdigi.contig243.g6596.t1"/>
    </source>
</evidence>
<name>A0A915PTK9_9BILA</name>
<evidence type="ECO:0000259" key="5">
    <source>
        <dbReference type="PROSITE" id="PS01033"/>
    </source>
</evidence>
<reference evidence="7" key="1">
    <citation type="submission" date="2022-11" db="UniProtKB">
        <authorList>
            <consortium name="WormBaseParasite"/>
        </authorList>
    </citation>
    <scope>IDENTIFICATION</scope>
</reference>
<keyword evidence="4" id="KW-0813">Transport</keyword>
<dbReference type="Gene3D" id="1.10.490.10">
    <property type="entry name" value="Globins"/>
    <property type="match status" value="1"/>
</dbReference>
<proteinExistence type="inferred from homology"/>
<dbReference type="Pfam" id="PF00042">
    <property type="entry name" value="Globin"/>
    <property type="match status" value="1"/>
</dbReference>
<dbReference type="AlphaFoldDB" id="A0A915PTK9"/>
<dbReference type="SUPFAM" id="SSF46458">
    <property type="entry name" value="Globin-like"/>
    <property type="match status" value="1"/>
</dbReference>
<dbReference type="WBParaSite" id="sdigi.contig243.g6596.t1">
    <property type="protein sequence ID" value="sdigi.contig243.g6596.t1"/>
    <property type="gene ID" value="sdigi.contig243.g6596"/>
</dbReference>
<keyword evidence="3" id="KW-0408">Iron</keyword>
<dbReference type="InterPro" id="IPR000971">
    <property type="entry name" value="Globin"/>
</dbReference>
<protein>
    <submittedName>
        <fullName evidence="7">Globin family profile domain-containing protein</fullName>
    </submittedName>
</protein>
<dbReference type="CDD" id="cd14766">
    <property type="entry name" value="CeGLB25-like"/>
    <property type="match status" value="1"/>
</dbReference>
<comment type="similarity">
    <text evidence="4">Belongs to the globin family.</text>
</comment>
<keyword evidence="4" id="KW-0561">Oxygen transport</keyword>
<dbReference type="InterPro" id="IPR009050">
    <property type="entry name" value="Globin-like_sf"/>
</dbReference>
<keyword evidence="2" id="KW-0479">Metal-binding</keyword>
<dbReference type="GO" id="GO:0020037">
    <property type="term" value="F:heme binding"/>
    <property type="evidence" value="ECO:0007669"/>
    <property type="project" value="InterPro"/>
</dbReference>
<evidence type="ECO:0000256" key="1">
    <source>
        <dbReference type="ARBA" id="ARBA00022617"/>
    </source>
</evidence>
<accession>A0A915PTK9</accession>
<dbReference type="PANTHER" id="PTHR46458">
    <property type="entry name" value="BLR2807 PROTEIN"/>
    <property type="match status" value="1"/>
</dbReference>
<dbReference type="InterPro" id="IPR012292">
    <property type="entry name" value="Globin/Proto"/>
</dbReference>